<keyword evidence="4" id="KW-0997">Cell inner membrane</keyword>
<evidence type="ECO:0000256" key="6">
    <source>
        <dbReference type="ARBA" id="ARBA00022989"/>
    </source>
</evidence>
<comment type="subcellular location">
    <subcellularLocation>
        <location evidence="1">Cell inner membrane</location>
        <topology evidence="1">Multi-pass membrane protein</topology>
    </subcellularLocation>
</comment>
<keyword evidence="2" id="KW-0813">Transport</keyword>
<evidence type="ECO:0000256" key="9">
    <source>
        <dbReference type="SAM" id="Phobius"/>
    </source>
</evidence>
<evidence type="ECO:0000256" key="2">
    <source>
        <dbReference type="ARBA" id="ARBA00022448"/>
    </source>
</evidence>
<dbReference type="PANTHER" id="PTHR30574">
    <property type="entry name" value="INNER MEMBRANE PROTEIN YEDE"/>
    <property type="match status" value="1"/>
</dbReference>
<accession>A0ABU9SU27</accession>
<evidence type="ECO:0000313" key="11">
    <source>
        <dbReference type="Proteomes" id="UP001461163"/>
    </source>
</evidence>
<keyword evidence="6 9" id="KW-1133">Transmembrane helix</keyword>
<feature type="transmembrane region" description="Helical" evidence="9">
    <location>
        <begin position="96"/>
        <end position="114"/>
    </location>
</feature>
<comment type="caution">
    <text evidence="10">The sequence shown here is derived from an EMBL/GenBank/DDBJ whole genome shotgun (WGS) entry which is preliminary data.</text>
</comment>
<dbReference type="PANTHER" id="PTHR30574:SF1">
    <property type="entry name" value="SULPHUR TRANSPORT DOMAIN-CONTAINING PROTEIN"/>
    <property type="match status" value="1"/>
</dbReference>
<dbReference type="Pfam" id="PF04143">
    <property type="entry name" value="Sulf_transp"/>
    <property type="match status" value="1"/>
</dbReference>
<evidence type="ECO:0000256" key="7">
    <source>
        <dbReference type="ARBA" id="ARBA00023136"/>
    </source>
</evidence>
<dbReference type="EMBL" id="JBBMQS010000004">
    <property type="protein sequence ID" value="MEM5497387.1"/>
    <property type="molecule type" value="Genomic_DNA"/>
</dbReference>
<gene>
    <name evidence="10" type="ORF">WNY77_08295</name>
</gene>
<organism evidence="10 11">
    <name type="scientific">Paraglaciecola mesophila</name>
    <dbReference type="NCBI Taxonomy" id="197222"/>
    <lineage>
        <taxon>Bacteria</taxon>
        <taxon>Pseudomonadati</taxon>
        <taxon>Pseudomonadota</taxon>
        <taxon>Gammaproteobacteria</taxon>
        <taxon>Alteromonadales</taxon>
        <taxon>Alteromonadaceae</taxon>
        <taxon>Paraglaciecola</taxon>
    </lineage>
</organism>
<dbReference type="Proteomes" id="UP001461163">
    <property type="component" value="Unassembled WGS sequence"/>
</dbReference>
<keyword evidence="11" id="KW-1185">Reference proteome</keyword>
<evidence type="ECO:0000256" key="1">
    <source>
        <dbReference type="ARBA" id="ARBA00004429"/>
    </source>
</evidence>
<keyword evidence="7 9" id="KW-0472">Membrane</keyword>
<reference evidence="10 11" key="1">
    <citation type="submission" date="2024-03" db="EMBL/GenBank/DDBJ databases">
        <title>Community enrichment and isolation of bacterial strains for fucoidan degradation.</title>
        <authorList>
            <person name="Sichert A."/>
        </authorList>
    </citation>
    <scope>NUCLEOTIDE SEQUENCE [LARGE SCALE GENOMIC DNA]</scope>
    <source>
        <strain evidence="10 11">AS12</strain>
    </source>
</reference>
<protein>
    <submittedName>
        <fullName evidence="10">YeeE/YedE thiosulfate transporter family protein</fullName>
    </submittedName>
</protein>
<name>A0ABU9SU27_9ALTE</name>
<keyword evidence="3" id="KW-1003">Cell membrane</keyword>
<dbReference type="InterPro" id="IPR007272">
    <property type="entry name" value="Sulf_transp_TsuA/YedE"/>
</dbReference>
<feature type="transmembrane region" description="Helical" evidence="9">
    <location>
        <begin position="6"/>
        <end position="26"/>
    </location>
</feature>
<proteinExistence type="inferred from homology"/>
<evidence type="ECO:0000313" key="10">
    <source>
        <dbReference type="EMBL" id="MEM5497387.1"/>
    </source>
</evidence>
<evidence type="ECO:0000256" key="5">
    <source>
        <dbReference type="ARBA" id="ARBA00022692"/>
    </source>
</evidence>
<evidence type="ECO:0000256" key="3">
    <source>
        <dbReference type="ARBA" id="ARBA00022475"/>
    </source>
</evidence>
<sequence>MNTNLFLQAFLGGGLIGLGAFALMLFNGRIAGISGITFGAIFSQGNGSKDSNSENRKWRWFFILGLVIAPLITRVFGFSLPDTFPNAFSASSNNIVNISLMVIGGLLVGFGTNLGSGCTSGHGICGISRFSGRSITATCVFMVSAIITVALIKHMFGGA</sequence>
<keyword evidence="5 9" id="KW-0812">Transmembrane</keyword>
<dbReference type="RefSeq" id="WP_342881430.1">
    <property type="nucleotide sequence ID" value="NZ_JBBMQS010000004.1"/>
</dbReference>
<evidence type="ECO:0000256" key="8">
    <source>
        <dbReference type="ARBA" id="ARBA00035655"/>
    </source>
</evidence>
<feature type="transmembrane region" description="Helical" evidence="9">
    <location>
        <begin position="58"/>
        <end position="76"/>
    </location>
</feature>
<evidence type="ECO:0000256" key="4">
    <source>
        <dbReference type="ARBA" id="ARBA00022519"/>
    </source>
</evidence>
<comment type="similarity">
    <text evidence="8">Belongs to the TsuA/YedE (TC 9.B.102) family.</text>
</comment>
<feature type="transmembrane region" description="Helical" evidence="9">
    <location>
        <begin position="135"/>
        <end position="156"/>
    </location>
</feature>